<feature type="domain" description="ABC transporter" evidence="4">
    <location>
        <begin position="4"/>
        <end position="236"/>
    </location>
</feature>
<protein>
    <submittedName>
        <fullName evidence="5">ABC-type transporter, ATP binding protein</fullName>
    </submittedName>
</protein>
<dbReference type="SMART" id="SM00382">
    <property type="entry name" value="AAA"/>
    <property type="match status" value="1"/>
</dbReference>
<proteinExistence type="predicted"/>
<dbReference type="PATRIC" id="fig|593117.10.peg.1204"/>
<accession>C5A645</accession>
<dbReference type="Pfam" id="PF00005">
    <property type="entry name" value="ABC_tran"/>
    <property type="match status" value="1"/>
</dbReference>
<dbReference type="AlphaFoldDB" id="C5A645"/>
<dbReference type="Proteomes" id="UP000001488">
    <property type="component" value="Chromosome"/>
</dbReference>
<evidence type="ECO:0000256" key="2">
    <source>
        <dbReference type="ARBA" id="ARBA00022840"/>
    </source>
</evidence>
<dbReference type="Gene3D" id="3.40.50.300">
    <property type="entry name" value="P-loop containing nucleotide triphosphate hydrolases"/>
    <property type="match status" value="1"/>
</dbReference>
<dbReference type="InterPro" id="IPR015854">
    <property type="entry name" value="ABC_transpr_LolD-like"/>
</dbReference>
<dbReference type="RefSeq" id="WP_015858819.1">
    <property type="nucleotide sequence ID" value="NC_012804.1"/>
</dbReference>
<dbReference type="KEGG" id="tga:TGAM_1205"/>
<dbReference type="InterPro" id="IPR017871">
    <property type="entry name" value="ABC_transporter-like_CS"/>
</dbReference>
<dbReference type="eggNOG" id="arCOG00922">
    <property type="taxonomic scope" value="Archaea"/>
</dbReference>
<dbReference type="STRING" id="593117.TGAM_1205"/>
<dbReference type="InterPro" id="IPR003593">
    <property type="entry name" value="AAA+_ATPase"/>
</dbReference>
<feature type="compositionally biased region" description="Basic and acidic residues" evidence="3">
    <location>
        <begin position="226"/>
        <end position="242"/>
    </location>
</feature>
<evidence type="ECO:0000259" key="4">
    <source>
        <dbReference type="PROSITE" id="PS50893"/>
    </source>
</evidence>
<dbReference type="GO" id="GO:0005524">
    <property type="term" value="F:ATP binding"/>
    <property type="evidence" value="ECO:0007669"/>
    <property type="project" value="UniProtKB-KW"/>
</dbReference>
<dbReference type="SUPFAM" id="SSF52540">
    <property type="entry name" value="P-loop containing nucleoside triphosphate hydrolases"/>
    <property type="match status" value="1"/>
</dbReference>
<dbReference type="InterPro" id="IPR003439">
    <property type="entry name" value="ABC_transporter-like_ATP-bd"/>
</dbReference>
<reference evidence="5 6" key="1">
    <citation type="journal article" date="2007" name="Genome Biol.">
        <title>Genome analysis and genome-wide proteomics of Thermococcus gammatolerans, the most radioresistant organism known amongst the Archaea.</title>
        <authorList>
            <person name="Zivanovic Y."/>
            <person name="Armengaud J."/>
            <person name="Lagorce A."/>
            <person name="Leplat C."/>
            <person name="Guerin P."/>
            <person name="Dutertre M."/>
            <person name="Anthouard V."/>
            <person name="Forterre P."/>
            <person name="Wincker P."/>
            <person name="Confalonieri F."/>
        </authorList>
    </citation>
    <scope>NUCLEOTIDE SEQUENCE [LARGE SCALE GENOMIC DNA]</scope>
    <source>
        <strain evidence="6">DSM 15229 / JCM 11827 / EJ3</strain>
    </source>
</reference>
<dbReference type="PANTHER" id="PTHR24220">
    <property type="entry name" value="IMPORT ATP-BINDING PROTEIN"/>
    <property type="match status" value="1"/>
</dbReference>
<evidence type="ECO:0000256" key="3">
    <source>
        <dbReference type="SAM" id="MobiDB-lite"/>
    </source>
</evidence>
<dbReference type="GeneID" id="7988592"/>
<dbReference type="OrthoDB" id="31298at2157"/>
<dbReference type="GO" id="GO:0005886">
    <property type="term" value="C:plasma membrane"/>
    <property type="evidence" value="ECO:0007669"/>
    <property type="project" value="TreeGrafter"/>
</dbReference>
<organism evidence="5 6">
    <name type="scientific">Thermococcus gammatolerans (strain DSM 15229 / JCM 11827 / EJ3)</name>
    <dbReference type="NCBI Taxonomy" id="593117"/>
    <lineage>
        <taxon>Archaea</taxon>
        <taxon>Methanobacteriati</taxon>
        <taxon>Methanobacteriota</taxon>
        <taxon>Thermococci</taxon>
        <taxon>Thermococcales</taxon>
        <taxon>Thermococcaceae</taxon>
        <taxon>Thermococcus</taxon>
    </lineage>
</organism>
<dbReference type="EMBL" id="CP001398">
    <property type="protein sequence ID" value="ACS33707.1"/>
    <property type="molecule type" value="Genomic_DNA"/>
</dbReference>
<evidence type="ECO:0000313" key="5">
    <source>
        <dbReference type="EMBL" id="ACS33707.1"/>
    </source>
</evidence>
<dbReference type="PROSITE" id="PS50893">
    <property type="entry name" value="ABC_TRANSPORTER_2"/>
    <property type="match status" value="1"/>
</dbReference>
<dbReference type="HOGENOM" id="CLU_000604_1_22_2"/>
<gene>
    <name evidence="5" type="ordered locus">TGAM_1205</name>
</gene>
<dbReference type="InterPro" id="IPR027417">
    <property type="entry name" value="P-loop_NTPase"/>
</dbReference>
<keyword evidence="2" id="KW-0067">ATP-binding</keyword>
<dbReference type="GO" id="GO:0022857">
    <property type="term" value="F:transmembrane transporter activity"/>
    <property type="evidence" value="ECO:0007669"/>
    <property type="project" value="TreeGrafter"/>
</dbReference>
<dbReference type="PROSITE" id="PS00211">
    <property type="entry name" value="ABC_TRANSPORTER_1"/>
    <property type="match status" value="1"/>
</dbReference>
<dbReference type="GO" id="GO:0016887">
    <property type="term" value="F:ATP hydrolysis activity"/>
    <property type="evidence" value="ECO:0007669"/>
    <property type="project" value="InterPro"/>
</dbReference>
<evidence type="ECO:0000256" key="1">
    <source>
        <dbReference type="ARBA" id="ARBA00022741"/>
    </source>
</evidence>
<name>C5A645_THEGJ</name>
<evidence type="ECO:0000313" key="6">
    <source>
        <dbReference type="Proteomes" id="UP000001488"/>
    </source>
</evidence>
<sequence length="242" mass="26665">MTVVEFKDVFVKYETYTGGVLALRGVTFSLNDREVLLIMGPSGSGKTTILKAILGLVQPIHGTVKVFGLKPKDEKRALAIRRRIGYLTQEGRMINELTVWENIIFYAKGRGRSLNESLVRELAEELNIKTILDKHPDQLSGGELKRAELLMVLSDDPGLLLLDEPTSMLDAENSEAVVNVLSALKGRVPMIITSHDPRLQKITNKTLEIIGGELKGARGGTASSSRGERVPVRRDESLHRPG</sequence>
<keyword evidence="6" id="KW-1185">Reference proteome</keyword>
<keyword evidence="1" id="KW-0547">Nucleotide-binding</keyword>
<dbReference type="PaxDb" id="593117-TGAM_1205"/>
<feature type="region of interest" description="Disordered" evidence="3">
    <location>
        <begin position="215"/>
        <end position="242"/>
    </location>
</feature>